<evidence type="ECO:0000259" key="1">
    <source>
        <dbReference type="SMART" id="SM00849"/>
    </source>
</evidence>
<feature type="domain" description="Metallo-beta-lactamase" evidence="1">
    <location>
        <begin position="37"/>
        <end position="209"/>
    </location>
</feature>
<dbReference type="InterPro" id="IPR050662">
    <property type="entry name" value="Sec-metab_biosynth-thioest"/>
</dbReference>
<dbReference type="InterPro" id="IPR036866">
    <property type="entry name" value="RibonucZ/Hydroxyglut_hydro"/>
</dbReference>
<dbReference type="EMBL" id="UINC01002831">
    <property type="protein sequence ID" value="SVA00732.1"/>
    <property type="molecule type" value="Genomic_DNA"/>
</dbReference>
<gene>
    <name evidence="2" type="ORF">METZ01_LOCUS53586</name>
</gene>
<name>A0A381S9F5_9ZZZZ</name>
<reference evidence="2" key="1">
    <citation type="submission" date="2018-05" db="EMBL/GenBank/DDBJ databases">
        <authorList>
            <person name="Lanie J.A."/>
            <person name="Ng W.-L."/>
            <person name="Kazmierczak K.M."/>
            <person name="Andrzejewski T.M."/>
            <person name="Davidsen T.M."/>
            <person name="Wayne K.J."/>
            <person name="Tettelin H."/>
            <person name="Glass J.I."/>
            <person name="Rusch D."/>
            <person name="Podicherti R."/>
            <person name="Tsui H.-C.T."/>
            <person name="Winkler M.E."/>
        </authorList>
    </citation>
    <scope>NUCLEOTIDE SEQUENCE</scope>
</reference>
<dbReference type="SMART" id="SM00849">
    <property type="entry name" value="Lactamase_B"/>
    <property type="match status" value="1"/>
</dbReference>
<dbReference type="CDD" id="cd16278">
    <property type="entry name" value="metallo-hydrolase-like_MBL-fold"/>
    <property type="match status" value="1"/>
</dbReference>
<dbReference type="SUPFAM" id="SSF56281">
    <property type="entry name" value="Metallo-hydrolase/oxidoreductase"/>
    <property type="match status" value="1"/>
</dbReference>
<dbReference type="InterPro" id="IPR001279">
    <property type="entry name" value="Metallo-B-lactamas"/>
</dbReference>
<dbReference type="InterPro" id="IPR041516">
    <property type="entry name" value="LACTB2_WH"/>
</dbReference>
<dbReference type="Gene3D" id="1.10.10.10">
    <property type="entry name" value="Winged helix-like DNA-binding domain superfamily/Winged helix DNA-binding domain"/>
    <property type="match status" value="1"/>
</dbReference>
<dbReference type="Pfam" id="PF00753">
    <property type="entry name" value="Lactamase_B"/>
    <property type="match status" value="1"/>
</dbReference>
<protein>
    <recommendedName>
        <fullName evidence="1">Metallo-beta-lactamase domain-containing protein</fullName>
    </recommendedName>
</protein>
<dbReference type="AlphaFoldDB" id="A0A381S9F5"/>
<dbReference type="InterPro" id="IPR036388">
    <property type="entry name" value="WH-like_DNA-bd_sf"/>
</dbReference>
<dbReference type="Gene3D" id="3.60.15.10">
    <property type="entry name" value="Ribonuclease Z/Hydroxyacylglutathione hydrolase-like"/>
    <property type="match status" value="1"/>
</dbReference>
<organism evidence="2">
    <name type="scientific">marine metagenome</name>
    <dbReference type="NCBI Taxonomy" id="408172"/>
    <lineage>
        <taxon>unclassified sequences</taxon>
        <taxon>metagenomes</taxon>
        <taxon>ecological metagenomes</taxon>
    </lineage>
</organism>
<dbReference type="Pfam" id="PF17778">
    <property type="entry name" value="WHD_BLACT"/>
    <property type="match status" value="1"/>
</dbReference>
<proteinExistence type="predicted"/>
<accession>A0A381S9F5</accession>
<dbReference type="PANTHER" id="PTHR23131:SF0">
    <property type="entry name" value="ENDORIBONUCLEASE LACTB2"/>
    <property type="match status" value="1"/>
</dbReference>
<dbReference type="PANTHER" id="PTHR23131">
    <property type="entry name" value="ENDORIBONUCLEASE LACTB2"/>
    <property type="match status" value="1"/>
</dbReference>
<evidence type="ECO:0000313" key="2">
    <source>
        <dbReference type="EMBL" id="SVA00732.1"/>
    </source>
</evidence>
<sequence length="295" mass="33461">MVIDFVKDFPFEYGIYDDLSPLVRRVIANNPGPFTYTGTGTYIVGEKELAVIDPGPLDYDHLSAILKATEKQKITHILITHNHSDHSPLALPLKEKTGAKIYYKKLETEDTGSEEFEESYDKKIIGDVQLKDGDIIKNNEWTIEVVHTPGHTSNHICFALKEEQKLFSGDHVMGWSTTVIVPPDGDMNDYIMSLKKLISREEELFLPTHGPVIEKPKKLLQDYITHRLDRERQILEAISKGNCKIPDMVKIIYKDVDPQLHPAAAMSTLAHLNRMINNNEVLVEGKNLDANYNLV</sequence>